<keyword evidence="7" id="KW-0240">DNA-directed RNA polymerase</keyword>
<evidence type="ECO:0000256" key="2">
    <source>
        <dbReference type="ARBA" id="ARBA00023015"/>
    </source>
</evidence>
<dbReference type="SUPFAM" id="SSF88659">
    <property type="entry name" value="Sigma3 and sigma4 domains of RNA polymerase sigma factors"/>
    <property type="match status" value="1"/>
</dbReference>
<protein>
    <submittedName>
        <fullName evidence="7">DNA-directed RNA polymerase specialized sigma24 family protein</fullName>
    </submittedName>
</protein>
<keyword evidence="3" id="KW-0731">Sigma factor</keyword>
<accession>A0A7W3LXP2</accession>
<reference evidence="7 8" key="1">
    <citation type="submission" date="2020-08" db="EMBL/GenBank/DDBJ databases">
        <title>Genomic Encyclopedia of Type Strains, Phase IV (KMG-IV): sequencing the most valuable type-strain genomes for metagenomic binning, comparative biology and taxonomic classification.</title>
        <authorList>
            <person name="Goeker M."/>
        </authorList>
    </citation>
    <scope>NUCLEOTIDE SEQUENCE [LARGE SCALE GENOMIC DNA]</scope>
    <source>
        <strain evidence="7 8">DSM 44197</strain>
    </source>
</reference>
<dbReference type="CDD" id="cd06171">
    <property type="entry name" value="Sigma70_r4"/>
    <property type="match status" value="1"/>
</dbReference>
<evidence type="ECO:0000313" key="7">
    <source>
        <dbReference type="EMBL" id="MBA8956239.1"/>
    </source>
</evidence>
<organism evidence="7 8">
    <name type="scientific">Actinomadura namibiensis</name>
    <dbReference type="NCBI Taxonomy" id="182080"/>
    <lineage>
        <taxon>Bacteria</taxon>
        <taxon>Bacillati</taxon>
        <taxon>Actinomycetota</taxon>
        <taxon>Actinomycetes</taxon>
        <taxon>Streptosporangiales</taxon>
        <taxon>Thermomonosporaceae</taxon>
        <taxon>Actinomadura</taxon>
    </lineage>
</organism>
<dbReference type="GO" id="GO:0006352">
    <property type="term" value="P:DNA-templated transcription initiation"/>
    <property type="evidence" value="ECO:0007669"/>
    <property type="project" value="InterPro"/>
</dbReference>
<evidence type="ECO:0000256" key="4">
    <source>
        <dbReference type="ARBA" id="ARBA00023163"/>
    </source>
</evidence>
<sequence>MKRMPGRDMVPDFSDELVGRLADAEELAAARVALGRLRKAEREVFTLCVWAGLNYAEAAEALGVPEGTVRSRLSRARTRLRKLTAAEREPPSGGGQLVGDDRANAVRSKQERHS</sequence>
<dbReference type="AlphaFoldDB" id="A0A7W3LXP2"/>
<keyword evidence="4" id="KW-0804">Transcription</keyword>
<keyword evidence="8" id="KW-1185">Reference proteome</keyword>
<comment type="caution">
    <text evidence="7">The sequence shown here is derived from an EMBL/GenBank/DDBJ whole genome shotgun (WGS) entry which is preliminary data.</text>
</comment>
<dbReference type="EMBL" id="JACJIA010000015">
    <property type="protein sequence ID" value="MBA8956239.1"/>
    <property type="molecule type" value="Genomic_DNA"/>
</dbReference>
<comment type="similarity">
    <text evidence="1">Belongs to the sigma-70 factor family. ECF subfamily.</text>
</comment>
<proteinExistence type="inferred from homology"/>
<feature type="domain" description="RNA polymerase sigma factor 70 region 4 type 2" evidence="6">
    <location>
        <begin position="30"/>
        <end position="80"/>
    </location>
</feature>
<dbReference type="PANTHER" id="PTHR43133">
    <property type="entry name" value="RNA POLYMERASE ECF-TYPE SIGMA FACTO"/>
    <property type="match status" value="1"/>
</dbReference>
<evidence type="ECO:0000256" key="5">
    <source>
        <dbReference type="SAM" id="MobiDB-lite"/>
    </source>
</evidence>
<feature type="compositionally biased region" description="Basic and acidic residues" evidence="5">
    <location>
        <begin position="99"/>
        <end position="114"/>
    </location>
</feature>
<dbReference type="RefSeq" id="WP_220510341.1">
    <property type="nucleotide sequence ID" value="NZ_BAAALP010000129.1"/>
</dbReference>
<name>A0A7W3LXP2_ACTNM</name>
<dbReference type="InterPro" id="IPR036388">
    <property type="entry name" value="WH-like_DNA-bd_sf"/>
</dbReference>
<dbReference type="NCBIfam" id="TIGR02937">
    <property type="entry name" value="sigma70-ECF"/>
    <property type="match status" value="1"/>
</dbReference>
<dbReference type="GO" id="GO:0003677">
    <property type="term" value="F:DNA binding"/>
    <property type="evidence" value="ECO:0007669"/>
    <property type="project" value="InterPro"/>
</dbReference>
<dbReference type="GO" id="GO:0016987">
    <property type="term" value="F:sigma factor activity"/>
    <property type="evidence" value="ECO:0007669"/>
    <property type="project" value="UniProtKB-KW"/>
</dbReference>
<dbReference type="Proteomes" id="UP000572680">
    <property type="component" value="Unassembled WGS sequence"/>
</dbReference>
<gene>
    <name evidence="7" type="ORF">HNR61_007921</name>
</gene>
<dbReference type="Pfam" id="PF08281">
    <property type="entry name" value="Sigma70_r4_2"/>
    <property type="match status" value="1"/>
</dbReference>
<evidence type="ECO:0000313" key="8">
    <source>
        <dbReference type="Proteomes" id="UP000572680"/>
    </source>
</evidence>
<feature type="region of interest" description="Disordered" evidence="5">
    <location>
        <begin position="81"/>
        <end position="114"/>
    </location>
</feature>
<keyword evidence="2" id="KW-0805">Transcription regulation</keyword>
<dbReference type="InterPro" id="IPR013249">
    <property type="entry name" value="RNA_pol_sigma70_r4_t2"/>
</dbReference>
<dbReference type="InterPro" id="IPR013324">
    <property type="entry name" value="RNA_pol_sigma_r3/r4-like"/>
</dbReference>
<dbReference type="InterPro" id="IPR014284">
    <property type="entry name" value="RNA_pol_sigma-70_dom"/>
</dbReference>
<dbReference type="PANTHER" id="PTHR43133:SF25">
    <property type="entry name" value="RNA POLYMERASE SIGMA FACTOR RFAY-RELATED"/>
    <property type="match status" value="1"/>
</dbReference>
<evidence type="ECO:0000256" key="3">
    <source>
        <dbReference type="ARBA" id="ARBA00023082"/>
    </source>
</evidence>
<evidence type="ECO:0000259" key="6">
    <source>
        <dbReference type="Pfam" id="PF08281"/>
    </source>
</evidence>
<dbReference type="Gene3D" id="1.10.10.10">
    <property type="entry name" value="Winged helix-like DNA-binding domain superfamily/Winged helix DNA-binding domain"/>
    <property type="match status" value="1"/>
</dbReference>
<evidence type="ECO:0000256" key="1">
    <source>
        <dbReference type="ARBA" id="ARBA00010641"/>
    </source>
</evidence>
<dbReference type="GO" id="GO:0000428">
    <property type="term" value="C:DNA-directed RNA polymerase complex"/>
    <property type="evidence" value="ECO:0007669"/>
    <property type="project" value="UniProtKB-KW"/>
</dbReference>
<dbReference type="InterPro" id="IPR039425">
    <property type="entry name" value="RNA_pol_sigma-70-like"/>
</dbReference>